<dbReference type="Gene3D" id="3.90.70.10">
    <property type="entry name" value="Cysteine proteinases"/>
    <property type="match status" value="1"/>
</dbReference>
<name>A0A3N0BM29_9ACTN</name>
<gene>
    <name evidence="2" type="ORF">DMP08_01200</name>
</gene>
<evidence type="ECO:0000259" key="1">
    <source>
        <dbReference type="Pfam" id="PF13529"/>
    </source>
</evidence>
<sequence>MTVEQPRRRTLRARCAPRRRRPLVRQALPRARCERPIFNRQRNRRTAVRLCAFATALLIAGAVSFSLLTSSRAAADVHSEERATQDVAALQADSSSMTRAVSFDVPALQQNPELPTGCESIALTNALLSLGFELDKTEIADAWLPRSDSDFVTAFMGDPHATDGHSCMAPAIVRTANAYLSAQGSPLGAFDLTGSTIEEVLDEVAAGNPVIVWCTIGLESPGDAYRVEQANGRVYRLYPNSHCVVASGYDLHKGTALISDSLVGQTKCSLQQLTARYYELGAQAVVIK</sequence>
<protein>
    <recommendedName>
        <fullName evidence="1">Peptidase C39-like domain-containing protein</fullName>
    </recommendedName>
</protein>
<dbReference type="OrthoDB" id="1164310at2"/>
<dbReference type="Proteomes" id="UP000278632">
    <property type="component" value="Unassembled WGS sequence"/>
</dbReference>
<feature type="domain" description="Peptidase C39-like" evidence="1">
    <location>
        <begin position="104"/>
        <end position="261"/>
    </location>
</feature>
<organism evidence="2 3">
    <name type="scientific">Paraeggerthella hongkongensis</name>
    <dbReference type="NCBI Taxonomy" id="230658"/>
    <lineage>
        <taxon>Bacteria</taxon>
        <taxon>Bacillati</taxon>
        <taxon>Actinomycetota</taxon>
        <taxon>Coriobacteriia</taxon>
        <taxon>Eggerthellales</taxon>
        <taxon>Eggerthellaceae</taxon>
        <taxon>Paraeggerthella</taxon>
    </lineage>
</organism>
<evidence type="ECO:0000313" key="3">
    <source>
        <dbReference type="Proteomes" id="UP000278632"/>
    </source>
</evidence>
<proteinExistence type="predicted"/>
<dbReference type="InterPro" id="IPR039564">
    <property type="entry name" value="Peptidase_C39-like"/>
</dbReference>
<reference evidence="3" key="1">
    <citation type="submission" date="2018-05" db="EMBL/GenBank/DDBJ databases">
        <title>Genome Sequencing of selected type strains of the family Eggerthellaceae.</title>
        <authorList>
            <person name="Danylec N."/>
            <person name="Stoll D.A."/>
            <person name="Doetsch A."/>
            <person name="Huch M."/>
        </authorList>
    </citation>
    <scope>NUCLEOTIDE SEQUENCE [LARGE SCALE GENOMIC DNA]</scope>
    <source>
        <strain evidence="3">DSM 16106</strain>
    </source>
</reference>
<evidence type="ECO:0000313" key="2">
    <source>
        <dbReference type="EMBL" id="RNL49093.1"/>
    </source>
</evidence>
<accession>A0A3N0BM29</accession>
<dbReference type="AlphaFoldDB" id="A0A3N0BM29"/>
<dbReference type="PANTHER" id="PTHR37806:SF1">
    <property type="entry name" value="PEPTIDASE C39-LIKE DOMAIN-CONTAINING PROTEIN"/>
    <property type="match status" value="1"/>
</dbReference>
<dbReference type="EMBL" id="QICD01000001">
    <property type="protein sequence ID" value="RNL49093.1"/>
    <property type="molecule type" value="Genomic_DNA"/>
</dbReference>
<comment type="caution">
    <text evidence="2">The sequence shown here is derived from an EMBL/GenBank/DDBJ whole genome shotgun (WGS) entry which is preliminary data.</text>
</comment>
<dbReference type="Pfam" id="PF13529">
    <property type="entry name" value="Peptidase_C39_2"/>
    <property type="match status" value="1"/>
</dbReference>
<keyword evidence="3" id="KW-1185">Reference proteome</keyword>
<dbReference type="PANTHER" id="PTHR37806">
    <property type="entry name" value="LMO0724 PROTEIN"/>
    <property type="match status" value="1"/>
</dbReference>